<evidence type="ECO:0000256" key="6">
    <source>
        <dbReference type="ARBA" id="ARBA00022989"/>
    </source>
</evidence>
<dbReference type="PANTHER" id="PTHR43184:SF12">
    <property type="entry name" value="SUGAR PHOSPHATE EXCHANGER 3"/>
    <property type="match status" value="1"/>
</dbReference>
<evidence type="ECO:0000256" key="2">
    <source>
        <dbReference type="ARBA" id="ARBA00009598"/>
    </source>
</evidence>
<dbReference type="EMBL" id="OZ023709">
    <property type="protein sequence ID" value="CAK9881944.1"/>
    <property type="molecule type" value="Genomic_DNA"/>
</dbReference>
<keyword evidence="6 8" id="KW-1133">Transmembrane helix</keyword>
<dbReference type="InterPro" id="IPR020846">
    <property type="entry name" value="MFS_dom"/>
</dbReference>
<feature type="transmembrane region" description="Helical" evidence="8">
    <location>
        <begin position="22"/>
        <end position="42"/>
    </location>
</feature>
<feature type="transmembrane region" description="Helical" evidence="8">
    <location>
        <begin position="291"/>
        <end position="312"/>
    </location>
</feature>
<feature type="transmembrane region" description="Helical" evidence="8">
    <location>
        <begin position="426"/>
        <end position="448"/>
    </location>
</feature>
<feature type="transmembrane region" description="Helical" evidence="8">
    <location>
        <begin position="90"/>
        <end position="107"/>
    </location>
</feature>
<evidence type="ECO:0000313" key="10">
    <source>
        <dbReference type="EMBL" id="CAK9881944.1"/>
    </source>
</evidence>
<dbReference type="PANTHER" id="PTHR43184">
    <property type="entry name" value="MAJOR FACILITATOR SUPERFAMILY TRANSPORTER 16, ISOFORM B"/>
    <property type="match status" value="1"/>
</dbReference>
<dbReference type="SUPFAM" id="SSF103473">
    <property type="entry name" value="MFS general substrate transporter"/>
    <property type="match status" value="1"/>
</dbReference>
<organism evidence="10 11">
    <name type="scientific">Sphagnum jensenii</name>
    <dbReference type="NCBI Taxonomy" id="128206"/>
    <lineage>
        <taxon>Eukaryota</taxon>
        <taxon>Viridiplantae</taxon>
        <taxon>Streptophyta</taxon>
        <taxon>Embryophyta</taxon>
        <taxon>Bryophyta</taxon>
        <taxon>Sphagnophytina</taxon>
        <taxon>Sphagnopsida</taxon>
        <taxon>Sphagnales</taxon>
        <taxon>Sphagnaceae</taxon>
        <taxon>Sphagnum</taxon>
    </lineage>
</organism>
<feature type="transmembrane region" description="Helical" evidence="8">
    <location>
        <begin position="389"/>
        <end position="414"/>
    </location>
</feature>
<dbReference type="InterPro" id="IPR000849">
    <property type="entry name" value="Sugar_P_transporter"/>
</dbReference>
<proteinExistence type="inferred from homology"/>
<keyword evidence="5 8" id="KW-0812">Transmembrane</keyword>
<feature type="transmembrane region" description="Helical" evidence="8">
    <location>
        <begin position="142"/>
        <end position="170"/>
    </location>
</feature>
<keyword evidence="11" id="KW-1185">Reference proteome</keyword>
<feature type="transmembrane region" description="Helical" evidence="8">
    <location>
        <begin position="360"/>
        <end position="377"/>
    </location>
</feature>
<dbReference type="InterPro" id="IPR011701">
    <property type="entry name" value="MFS"/>
</dbReference>
<feature type="transmembrane region" description="Helical" evidence="8">
    <location>
        <begin position="332"/>
        <end position="353"/>
    </location>
</feature>
<dbReference type="PROSITE" id="PS50850">
    <property type="entry name" value="MFS"/>
    <property type="match status" value="1"/>
</dbReference>
<comment type="subcellular location">
    <subcellularLocation>
        <location evidence="1">Membrane</location>
        <topology evidence="1">Multi-pass membrane protein</topology>
    </subcellularLocation>
</comment>
<accession>A0ABP1C0D3</accession>
<keyword evidence="3" id="KW-0813">Transport</keyword>
<evidence type="ECO:0000256" key="1">
    <source>
        <dbReference type="ARBA" id="ARBA00004141"/>
    </source>
</evidence>
<protein>
    <recommendedName>
        <fullName evidence="9">Major facilitator superfamily (MFS) profile domain-containing protein</fullName>
    </recommendedName>
</protein>
<feature type="transmembrane region" description="Helical" evidence="8">
    <location>
        <begin position="207"/>
        <end position="229"/>
    </location>
</feature>
<comment type="similarity">
    <text evidence="2">Belongs to the major facilitator superfamily. Organophosphate:Pi antiporter (OPA) (TC 2.A.1.4) family.</text>
</comment>
<keyword evidence="7 8" id="KW-0472">Membrane</keyword>
<evidence type="ECO:0000256" key="8">
    <source>
        <dbReference type="SAM" id="Phobius"/>
    </source>
</evidence>
<dbReference type="InterPro" id="IPR036259">
    <property type="entry name" value="MFS_trans_sf"/>
</dbReference>
<feature type="domain" description="Major facilitator superfamily (MFS) profile" evidence="9">
    <location>
        <begin position="31"/>
        <end position="485"/>
    </location>
</feature>
<evidence type="ECO:0000259" key="9">
    <source>
        <dbReference type="PROSITE" id="PS50850"/>
    </source>
</evidence>
<evidence type="ECO:0000256" key="7">
    <source>
        <dbReference type="ARBA" id="ARBA00023136"/>
    </source>
</evidence>
<feature type="transmembrane region" description="Helical" evidence="8">
    <location>
        <begin position="460"/>
        <end position="480"/>
    </location>
</feature>
<feature type="transmembrane region" description="Helical" evidence="8">
    <location>
        <begin position="114"/>
        <end position="136"/>
    </location>
</feature>
<evidence type="ECO:0000256" key="4">
    <source>
        <dbReference type="ARBA" id="ARBA00022597"/>
    </source>
</evidence>
<dbReference type="PIRSF" id="PIRSF002808">
    <property type="entry name" value="Hexose_phosphate_transp"/>
    <property type="match status" value="1"/>
</dbReference>
<evidence type="ECO:0000256" key="3">
    <source>
        <dbReference type="ARBA" id="ARBA00022448"/>
    </source>
</evidence>
<keyword evidence="4" id="KW-0762">Sugar transport</keyword>
<evidence type="ECO:0000256" key="5">
    <source>
        <dbReference type="ARBA" id="ARBA00022692"/>
    </source>
</evidence>
<name>A0ABP1C0D3_9BRYO</name>
<dbReference type="Gene3D" id="1.20.1250.20">
    <property type="entry name" value="MFS general substrate transporter like domains"/>
    <property type="match status" value="2"/>
</dbReference>
<gene>
    <name evidence="10" type="ORF">CSSPJE1EN2_LOCUS23300</name>
</gene>
<reference evidence="10" key="1">
    <citation type="submission" date="2024-03" db="EMBL/GenBank/DDBJ databases">
        <authorList>
            <consortium name="ELIXIR-Norway"/>
            <consortium name="Elixir Norway"/>
        </authorList>
    </citation>
    <scope>NUCLEOTIDE SEQUENCE</scope>
</reference>
<feature type="transmembrane region" description="Helical" evidence="8">
    <location>
        <begin position="182"/>
        <end position="201"/>
    </location>
</feature>
<sequence length="518" mass="56472">MANTKQLPAGLRLLKRLRGKDLNFNAYRTSVLIITFISYAFYHMSRKPPSIAKTVLDPEDNMQSAATLQGRGWPPFDGKTGKARLGEVDVAFLASYAIGMYFAGHLGDRLHLRLFLTVGMMVSGLFVCLFGLGYWLDIHYLSYFITVQVFAGLFQATGWPSVVTIVGNWFGKSRRGLIMGIWNAHTSVGNILGSLIAAAVLKYGWGWSFLLPGILMACGGLMIFLFLVVEPADVGLPSPHAQNPAEGHQDNQKEEEWLLDVKKAEKKQAAPLSSEMEPAIGFFEAWRIPGVATFAFCLFFSKLVAYTFLYWLPFYIRHTRIAGEFLDDKMAGNLSTLFDVGGVVGGIVAGYVSDHLKARAITAASFMFSVIPALYFYRLYGGISLPVNIGLMILAGMLINGPYALITTAVSADLGTHRSIRANGKALATVTAIIDGTGSVGAAIGPLLTGYISSQGWGAVFKMLMIAAFCAGILLTKLVIAEFAEKFGKKPIMPCVEGEVKGNPNEGQWWLWVVVDKK</sequence>
<dbReference type="Proteomes" id="UP001497522">
    <property type="component" value="Chromosome 8"/>
</dbReference>
<evidence type="ECO:0000313" key="11">
    <source>
        <dbReference type="Proteomes" id="UP001497522"/>
    </source>
</evidence>
<dbReference type="Pfam" id="PF07690">
    <property type="entry name" value="MFS_1"/>
    <property type="match status" value="1"/>
</dbReference>